<dbReference type="SUPFAM" id="SSF140990">
    <property type="entry name" value="FtsH protease domain-like"/>
    <property type="match status" value="1"/>
</dbReference>
<proteinExistence type="inferred from homology"/>
<name>A0A2U8VVA2_9HYPH</name>
<keyword evidence="4" id="KW-1185">Reference proteome</keyword>
<feature type="domain" description="AAA+ ATPase" evidence="2">
    <location>
        <begin position="293"/>
        <end position="433"/>
    </location>
</feature>
<dbReference type="Gene3D" id="1.20.58.760">
    <property type="entry name" value="Peptidase M41"/>
    <property type="match status" value="1"/>
</dbReference>
<dbReference type="EMBL" id="CP029551">
    <property type="protein sequence ID" value="AWN37709.1"/>
    <property type="molecule type" value="Genomic_DNA"/>
</dbReference>
<dbReference type="InterPro" id="IPR037219">
    <property type="entry name" value="Peptidase_M41-like"/>
</dbReference>
<dbReference type="RefSeq" id="WP_109952775.1">
    <property type="nucleotide sequence ID" value="NZ_CP029551.1"/>
</dbReference>
<comment type="similarity">
    <text evidence="1">Belongs to the AAA ATPase family.</text>
</comment>
<dbReference type="GO" id="GO:0005886">
    <property type="term" value="C:plasma membrane"/>
    <property type="evidence" value="ECO:0007669"/>
    <property type="project" value="TreeGrafter"/>
</dbReference>
<dbReference type="GO" id="GO:0016887">
    <property type="term" value="F:ATP hydrolysis activity"/>
    <property type="evidence" value="ECO:0007669"/>
    <property type="project" value="InterPro"/>
</dbReference>
<dbReference type="GO" id="GO:0006508">
    <property type="term" value="P:proteolysis"/>
    <property type="evidence" value="ECO:0007669"/>
    <property type="project" value="InterPro"/>
</dbReference>
<dbReference type="OrthoDB" id="9809379at2"/>
<dbReference type="AlphaFoldDB" id="A0A2U8VVA2"/>
<gene>
    <name evidence="3" type="ORF">DK427_19890</name>
</gene>
<dbReference type="GO" id="GO:0030163">
    <property type="term" value="P:protein catabolic process"/>
    <property type="evidence" value="ECO:0007669"/>
    <property type="project" value="TreeGrafter"/>
</dbReference>
<keyword evidence="1" id="KW-0067">ATP-binding</keyword>
<evidence type="ECO:0000313" key="3">
    <source>
        <dbReference type="EMBL" id="AWN37709.1"/>
    </source>
</evidence>
<evidence type="ECO:0000313" key="4">
    <source>
        <dbReference type="Proteomes" id="UP000246058"/>
    </source>
</evidence>
<dbReference type="InterPro" id="IPR027417">
    <property type="entry name" value="P-loop_NTPase"/>
</dbReference>
<dbReference type="PANTHER" id="PTHR23076:SF97">
    <property type="entry name" value="ATP-DEPENDENT ZINC METALLOPROTEASE YME1L1"/>
    <property type="match status" value="1"/>
</dbReference>
<dbReference type="Gene3D" id="1.10.8.60">
    <property type="match status" value="1"/>
</dbReference>
<dbReference type="PANTHER" id="PTHR23076">
    <property type="entry name" value="METALLOPROTEASE M41 FTSH"/>
    <property type="match status" value="1"/>
</dbReference>
<keyword evidence="1" id="KW-0547">Nucleotide-binding</keyword>
<dbReference type="CDD" id="cd19481">
    <property type="entry name" value="RecA-like_protease"/>
    <property type="match status" value="1"/>
</dbReference>
<dbReference type="Pfam" id="PF00004">
    <property type="entry name" value="AAA"/>
    <property type="match status" value="1"/>
</dbReference>
<dbReference type="InterPro" id="IPR003960">
    <property type="entry name" value="ATPase_AAA_CS"/>
</dbReference>
<dbReference type="Gene3D" id="3.40.50.300">
    <property type="entry name" value="P-loop containing nucleotide triphosphate hydrolases"/>
    <property type="match status" value="1"/>
</dbReference>
<dbReference type="SUPFAM" id="SSF52540">
    <property type="entry name" value="P-loop containing nucleoside triphosphate hydrolases"/>
    <property type="match status" value="1"/>
</dbReference>
<dbReference type="InterPro" id="IPR003593">
    <property type="entry name" value="AAA+_ATPase"/>
</dbReference>
<dbReference type="SMART" id="SM00382">
    <property type="entry name" value="AAA"/>
    <property type="match status" value="1"/>
</dbReference>
<evidence type="ECO:0000259" key="2">
    <source>
        <dbReference type="SMART" id="SM00382"/>
    </source>
</evidence>
<organism evidence="3 4">
    <name type="scientific">Methylobacterium radiodurans</name>
    <dbReference type="NCBI Taxonomy" id="2202828"/>
    <lineage>
        <taxon>Bacteria</taxon>
        <taxon>Pseudomonadati</taxon>
        <taxon>Pseudomonadota</taxon>
        <taxon>Alphaproteobacteria</taxon>
        <taxon>Hyphomicrobiales</taxon>
        <taxon>Methylobacteriaceae</taxon>
        <taxon>Methylobacterium</taxon>
    </lineage>
</organism>
<protein>
    <submittedName>
        <fullName evidence="3">AAA family ATPase</fullName>
    </submittedName>
</protein>
<dbReference type="GO" id="GO:0004222">
    <property type="term" value="F:metalloendopeptidase activity"/>
    <property type="evidence" value="ECO:0007669"/>
    <property type="project" value="InterPro"/>
</dbReference>
<evidence type="ECO:0000256" key="1">
    <source>
        <dbReference type="RuleBase" id="RU003651"/>
    </source>
</evidence>
<sequence length="692" mass="72189">MGAAGSGNGGGNRARAFIASLRAEARSRNAPFDLAGPEFDAWIEASPKVGAEPPARVAADVAGAAVVLAKGLGRDLPGLACDAPPAIVVQVASAEWVEPMRRALGPCLLGPGGKVLDGSAMRRSFDDDTKGGLVVFACDGNSREHRPDRGNDIVGAALLAGHAVVGISPSPATLLPADIVAAADLRVRAGPLDGEGLALVIEAVTGTVPSDPVPDALARSCGPGDLRACVRHGRDADAAVARLEGRDGPGTRAADACPKLEDMHGYGKARDWGLALVADLRLWLSGTIPFSACESAALVSGPPGCGKTRFAMALARSAGLPLLAGSLGQWQSARDGHLGHTLGAMRQFFELARRAPCVALIDELDSFGDRAAFASEHRDYSVQVVNALLEHLDGAVAREGVVVIGTTNHPSRIDPAILRSGRLDRHFEIGLPNLDALVGMLRLHLGTDGEGFDLAPIAALVRGRTGADVEALVRRARGIARRAGRPLVRDDLLHAAADGVPQLGAGLRMRCAVHEAGHAVALLSGGAQDTVTLSITAAGGLTEWVRDEPYGGMTEPDIERFLIVALAGRAAEEVLLGNVSSGSADDLAVATRCAAAMEGSWGFSSEFPLVSLAQGRDVDLARMPWLLRPVHERLRQAYELACDLMRVERLALERLAEGLFRDGYLDDARTRALFAGRPARRAHGRTGGSGRS</sequence>
<dbReference type="Proteomes" id="UP000246058">
    <property type="component" value="Chromosome"/>
</dbReference>
<accession>A0A2U8VVA2</accession>
<dbReference type="InterPro" id="IPR003959">
    <property type="entry name" value="ATPase_AAA_core"/>
</dbReference>
<dbReference type="GO" id="GO:0005524">
    <property type="term" value="F:ATP binding"/>
    <property type="evidence" value="ECO:0007669"/>
    <property type="project" value="UniProtKB-KW"/>
</dbReference>
<dbReference type="GO" id="GO:0004176">
    <property type="term" value="F:ATP-dependent peptidase activity"/>
    <property type="evidence" value="ECO:0007669"/>
    <property type="project" value="InterPro"/>
</dbReference>
<dbReference type="PROSITE" id="PS00674">
    <property type="entry name" value="AAA"/>
    <property type="match status" value="1"/>
</dbReference>
<dbReference type="KEGG" id="meti:DK427_19890"/>
<reference evidence="3 4" key="1">
    <citation type="submission" date="2018-05" db="EMBL/GenBank/DDBJ databases">
        <title>Complete Genome Sequence of Methylobacterium sp. 17Sr1-43.</title>
        <authorList>
            <person name="Srinivasan S."/>
        </authorList>
    </citation>
    <scope>NUCLEOTIDE SEQUENCE [LARGE SCALE GENOMIC DNA]</scope>
    <source>
        <strain evidence="3 4">17Sr1-43</strain>
    </source>
</reference>
<dbReference type="Pfam" id="PF01434">
    <property type="entry name" value="Peptidase_M41"/>
    <property type="match status" value="1"/>
</dbReference>
<dbReference type="InterPro" id="IPR000642">
    <property type="entry name" value="Peptidase_M41"/>
</dbReference>